<feature type="domain" description="LysM" evidence="7">
    <location>
        <begin position="237"/>
        <end position="285"/>
    </location>
</feature>
<dbReference type="SUPFAM" id="SSF54106">
    <property type="entry name" value="LysM domain"/>
    <property type="match status" value="4"/>
</dbReference>
<comment type="similarity">
    <text evidence="4">Belongs to the secreted LysM effector family.</text>
</comment>
<dbReference type="PANTHER" id="PTHR34997">
    <property type="entry name" value="AM15"/>
    <property type="match status" value="1"/>
</dbReference>
<dbReference type="Pfam" id="PF01476">
    <property type="entry name" value="LysM"/>
    <property type="match status" value="4"/>
</dbReference>
<accession>A0A3S4EZC2</accession>
<keyword evidence="3" id="KW-0843">Virulence</keyword>
<organism evidence="8 9">
    <name type="scientific">Thermothielavioides terrestris</name>
    <dbReference type="NCBI Taxonomy" id="2587410"/>
    <lineage>
        <taxon>Eukaryota</taxon>
        <taxon>Fungi</taxon>
        <taxon>Dikarya</taxon>
        <taxon>Ascomycota</taxon>
        <taxon>Pezizomycotina</taxon>
        <taxon>Sordariomycetes</taxon>
        <taxon>Sordariomycetidae</taxon>
        <taxon>Sordariales</taxon>
        <taxon>Chaetomiaceae</taxon>
        <taxon>Thermothielavioides</taxon>
    </lineage>
</organism>
<evidence type="ECO:0000256" key="3">
    <source>
        <dbReference type="ARBA" id="ARBA00023026"/>
    </source>
</evidence>
<evidence type="ECO:0000259" key="7">
    <source>
        <dbReference type="PROSITE" id="PS51782"/>
    </source>
</evidence>
<feature type="compositionally biased region" description="Low complexity" evidence="5">
    <location>
        <begin position="565"/>
        <end position="587"/>
    </location>
</feature>
<feature type="signal peptide" evidence="6">
    <location>
        <begin position="1"/>
        <end position="28"/>
    </location>
</feature>
<feature type="domain" description="LysM" evidence="7">
    <location>
        <begin position="112"/>
        <end position="159"/>
    </location>
</feature>
<feature type="domain" description="LysM" evidence="7">
    <location>
        <begin position="47"/>
        <end position="94"/>
    </location>
</feature>
<evidence type="ECO:0000256" key="5">
    <source>
        <dbReference type="SAM" id="MobiDB-lite"/>
    </source>
</evidence>
<dbReference type="CDD" id="cd00118">
    <property type="entry name" value="LysM"/>
    <property type="match status" value="4"/>
</dbReference>
<evidence type="ECO:0000256" key="1">
    <source>
        <dbReference type="ARBA" id="ARBA00022669"/>
    </source>
</evidence>
<dbReference type="SMART" id="SM00257">
    <property type="entry name" value="LysM"/>
    <property type="match status" value="5"/>
</dbReference>
<sequence>MEPTSKPSLTKLMAALGSLLVLPQHVRAQESSPAGTTLPDTVWNCSGWHTVVKGDSCSSIEKKYNITSKQFLAWNPSVSSDCTTNFRVDYSYCVRVGAPGPTLPGIAANCDKWHIVAAKENCLDIEKKYNITADQFFAWNPAVSRDCGTNFWAKYAYCVGIDKNVHPSSSSSTARVTKTGSTTTKSSHHSSTTTRVTTTTPYSTRNPVTSYNLTAPYTATAIPPQRTPAGQPGNCNRWHWVAMGDTCQSILNLYGARLTEEQLHEYNPTLGDDCSGLYFGWYLCIGVQPTTSVSIGWSTSPTNASIPAPTPFVPPPATVVQNFTASPLASGIPSSCQNFYEAADGDTCNTVLGIYNYITKDQFFAWNPSLKGNCNGLLRGVYYCVANYASTKSLMPPTVTAKPSPIAAGTTGNCTAWYLAVGSDDCSSIALSFGTFSEADFISWNPSVLSDCSGIQDSVYYCVAVPGTPATRTAPLPTTPTGTLPTQTGVAANCTRYWLVSRDDSCDSIASAAGIAKASLLAWNPALGADCKGLTPDYYVCVSTAPIRDAPTSTVTLPGDGRLPTTTSTKSDSASATTTGQSGSTPSPTMPGMVAGCERFYYRGPDAKDLYCYDIAAAAGISLDDFIKWNAGVGRDCSSLWANTWYCIGVTGPRTTISTGKPVPVATGKA</sequence>
<feature type="domain" description="LysM" evidence="7">
    <location>
        <begin position="416"/>
        <end position="463"/>
    </location>
</feature>
<dbReference type="PROSITE" id="PS51782">
    <property type="entry name" value="LYSM"/>
    <property type="match status" value="7"/>
</dbReference>
<feature type="region of interest" description="Disordered" evidence="5">
    <location>
        <begin position="552"/>
        <end position="590"/>
    </location>
</feature>
<feature type="domain" description="LysM" evidence="7">
    <location>
        <begin position="496"/>
        <end position="542"/>
    </location>
</feature>
<evidence type="ECO:0000256" key="6">
    <source>
        <dbReference type="SAM" id="SignalP"/>
    </source>
</evidence>
<feature type="region of interest" description="Disordered" evidence="5">
    <location>
        <begin position="166"/>
        <end position="203"/>
    </location>
</feature>
<evidence type="ECO:0000256" key="2">
    <source>
        <dbReference type="ARBA" id="ARBA00022729"/>
    </source>
</evidence>
<feature type="compositionally biased region" description="Low complexity" evidence="5">
    <location>
        <begin position="172"/>
        <end position="203"/>
    </location>
</feature>
<evidence type="ECO:0000313" key="8">
    <source>
        <dbReference type="EMBL" id="SPQ23050.1"/>
    </source>
</evidence>
<keyword evidence="2 6" id="KW-0732">Signal</keyword>
<evidence type="ECO:0000256" key="4">
    <source>
        <dbReference type="ARBA" id="ARBA00044955"/>
    </source>
</evidence>
<dbReference type="PANTHER" id="PTHR34997:SF2">
    <property type="entry name" value="LYSM DOMAIN-CONTAINING PROTEIN-RELATED"/>
    <property type="match status" value="1"/>
</dbReference>
<feature type="chain" id="PRO_5018640353" evidence="6">
    <location>
        <begin position="29"/>
        <end position="670"/>
    </location>
</feature>
<dbReference type="GO" id="GO:0008061">
    <property type="term" value="F:chitin binding"/>
    <property type="evidence" value="ECO:0007669"/>
    <property type="project" value="UniProtKB-KW"/>
</dbReference>
<dbReference type="InterPro" id="IPR036779">
    <property type="entry name" value="LysM_dom_sf"/>
</dbReference>
<dbReference type="EMBL" id="OUUZ01000009">
    <property type="protein sequence ID" value="SPQ23050.1"/>
    <property type="molecule type" value="Genomic_DNA"/>
</dbReference>
<feature type="domain" description="LysM" evidence="7">
    <location>
        <begin position="338"/>
        <end position="385"/>
    </location>
</feature>
<dbReference type="InterPro" id="IPR052210">
    <property type="entry name" value="LysM1-like"/>
</dbReference>
<dbReference type="InterPro" id="IPR018392">
    <property type="entry name" value="LysM"/>
</dbReference>
<keyword evidence="1" id="KW-0147">Chitin-binding</keyword>
<protein>
    <submittedName>
        <fullName evidence="8">A13e5e8b-a26f-4556-a097-00630ad892c5</fullName>
    </submittedName>
</protein>
<dbReference type="Proteomes" id="UP000289323">
    <property type="component" value="Unassembled WGS sequence"/>
</dbReference>
<reference evidence="8 9" key="1">
    <citation type="submission" date="2018-04" db="EMBL/GenBank/DDBJ databases">
        <authorList>
            <person name="Huttner S."/>
            <person name="Dainat J."/>
        </authorList>
    </citation>
    <scope>NUCLEOTIDE SEQUENCE [LARGE SCALE GENOMIC DNA]</scope>
</reference>
<proteinExistence type="inferred from homology"/>
<dbReference type="Gene3D" id="3.10.350.10">
    <property type="entry name" value="LysM domain"/>
    <property type="match status" value="7"/>
</dbReference>
<name>A0A3S4EZC2_9PEZI</name>
<dbReference type="AlphaFoldDB" id="A0A3S4EZC2"/>
<evidence type="ECO:0000313" key="9">
    <source>
        <dbReference type="Proteomes" id="UP000289323"/>
    </source>
</evidence>
<gene>
    <name evidence="8" type="ORF">TT172_LOCUS5469</name>
</gene>
<feature type="domain" description="LysM" evidence="7">
    <location>
        <begin position="601"/>
        <end position="648"/>
    </location>
</feature>